<keyword evidence="10" id="KW-1185">Reference proteome</keyword>
<sequence length="227" mass="24205">MSALGRYVRVVYEVARKDLLVEARSKRTINAAFVFALLIVVVFSFVFGEQVDSRDILARGALWIAVVFGGVVGMSHAVAREGHNGALDGLLLAPVDRSAVYLGKVVSSTAFVAVVGVLSTGFVVVFLDYAFPPGTLSTLVVVVFLAAVGFSSVGVLVSVLMLHTGLRESLLPVLLIPLVVPILLSGTELTRVALSAPMTSAWFRILVTYDGVMLLAGWMTFEYVVEG</sequence>
<feature type="transmembrane region" description="Helical" evidence="8">
    <location>
        <begin position="60"/>
        <end position="79"/>
    </location>
</feature>
<keyword evidence="4 8" id="KW-0812">Transmembrane</keyword>
<dbReference type="EMBL" id="HF582854">
    <property type="protein sequence ID" value="CCQ37501.1"/>
    <property type="molecule type" value="Genomic_DNA"/>
</dbReference>
<feature type="transmembrane region" description="Helical" evidence="8">
    <location>
        <begin position="99"/>
        <end position="127"/>
    </location>
</feature>
<dbReference type="Proteomes" id="UP000011867">
    <property type="component" value="Chromosome"/>
</dbReference>
<keyword evidence="3" id="KW-0813">Transport</keyword>
<proteinExistence type="inferred from homology"/>
<evidence type="ECO:0000256" key="8">
    <source>
        <dbReference type="SAM" id="Phobius"/>
    </source>
</evidence>
<dbReference type="RefSeq" id="WP_015410242.1">
    <property type="nucleotide sequence ID" value="NC_020388.1"/>
</dbReference>
<accession>M1XLD1</accession>
<evidence type="ECO:0000313" key="10">
    <source>
        <dbReference type="Proteomes" id="UP000011867"/>
    </source>
</evidence>
<keyword evidence="6 8" id="KW-1133">Transmembrane helix</keyword>
<evidence type="ECO:0000256" key="2">
    <source>
        <dbReference type="ARBA" id="ARBA00010544"/>
    </source>
</evidence>
<feature type="transmembrane region" description="Helical" evidence="8">
    <location>
        <begin position="139"/>
        <end position="163"/>
    </location>
</feature>
<dbReference type="GeneID" id="14652376"/>
<protein>
    <submittedName>
        <fullName evidence="9">ABC-type transport system permease protein (Probable substrate heme)</fullName>
    </submittedName>
</protein>
<dbReference type="Pfam" id="PF03379">
    <property type="entry name" value="CcmB"/>
    <property type="match status" value="1"/>
</dbReference>
<dbReference type="PANTHER" id="PTHR30070">
    <property type="entry name" value="HEME EXPORTER PROTEIN B"/>
    <property type="match status" value="1"/>
</dbReference>
<dbReference type="GO" id="GO:0015232">
    <property type="term" value="F:heme transmembrane transporter activity"/>
    <property type="evidence" value="ECO:0007669"/>
    <property type="project" value="InterPro"/>
</dbReference>
<evidence type="ECO:0000256" key="5">
    <source>
        <dbReference type="ARBA" id="ARBA00022748"/>
    </source>
</evidence>
<keyword evidence="7 8" id="KW-0472">Membrane</keyword>
<organism evidence="9 10">
    <name type="scientific">Natronomonas moolapensis (strain DSM 18674 / CECT 7526 / JCM 14361 / 8.8.11)</name>
    <dbReference type="NCBI Taxonomy" id="268739"/>
    <lineage>
        <taxon>Archaea</taxon>
        <taxon>Methanobacteriati</taxon>
        <taxon>Methanobacteriota</taxon>
        <taxon>Stenosarchaea group</taxon>
        <taxon>Halobacteria</taxon>
        <taxon>Halobacteriales</taxon>
        <taxon>Natronomonadaceae</taxon>
        <taxon>Natronomonas</taxon>
    </lineage>
</organism>
<dbReference type="InterPro" id="IPR003544">
    <property type="entry name" value="Cyt_c_biogenesis_CcmB"/>
</dbReference>
<reference evidence="9 10" key="1">
    <citation type="journal article" date="2013" name="Genome Announc.">
        <title>Genome of the haloarchaeon Natronomonas moolapensis, a neutrophilic member of a previously haloalkaliphilic genus.</title>
        <authorList>
            <person name="Dyall-Smith M.L."/>
            <person name="Pfeiffer F."/>
            <person name="Oberwinkler T."/>
            <person name="Klee K."/>
            <person name="Rampp M."/>
            <person name="Palm P."/>
            <person name="Gross K."/>
            <person name="Schuster S.C."/>
            <person name="Oesterhelt D."/>
        </authorList>
    </citation>
    <scope>NUCLEOTIDE SEQUENCE [LARGE SCALE GENOMIC DNA]</scope>
    <source>
        <strain evidence="10">DSM 18674 / JCM 14361 / 8.8.11</strain>
    </source>
</reference>
<dbReference type="OrthoDB" id="51643at2157"/>
<dbReference type="PRINTS" id="PR01414">
    <property type="entry name" value="CCMBBIOGNSIS"/>
</dbReference>
<evidence type="ECO:0000256" key="1">
    <source>
        <dbReference type="ARBA" id="ARBA00004141"/>
    </source>
</evidence>
<dbReference type="GO" id="GO:0017004">
    <property type="term" value="P:cytochrome complex assembly"/>
    <property type="evidence" value="ECO:0007669"/>
    <property type="project" value="UniProtKB-KW"/>
</dbReference>
<dbReference type="PANTHER" id="PTHR30070:SF1">
    <property type="entry name" value="CYTOCHROME C BIOGENESIS B-RELATED"/>
    <property type="match status" value="1"/>
</dbReference>
<dbReference type="AlphaFoldDB" id="M1XLD1"/>
<feature type="transmembrane region" description="Helical" evidence="8">
    <location>
        <begin position="169"/>
        <end position="189"/>
    </location>
</feature>
<dbReference type="GO" id="GO:0005886">
    <property type="term" value="C:plasma membrane"/>
    <property type="evidence" value="ECO:0007669"/>
    <property type="project" value="TreeGrafter"/>
</dbReference>
<evidence type="ECO:0000256" key="3">
    <source>
        <dbReference type="ARBA" id="ARBA00022448"/>
    </source>
</evidence>
<dbReference type="GO" id="GO:1903607">
    <property type="term" value="P:cytochrome c biosynthetic process"/>
    <property type="evidence" value="ECO:0007669"/>
    <property type="project" value="TreeGrafter"/>
</dbReference>
<dbReference type="eggNOG" id="arCOG01328">
    <property type="taxonomic scope" value="Archaea"/>
</dbReference>
<evidence type="ECO:0000256" key="6">
    <source>
        <dbReference type="ARBA" id="ARBA00022989"/>
    </source>
</evidence>
<evidence type="ECO:0000313" key="9">
    <source>
        <dbReference type="EMBL" id="CCQ37501.1"/>
    </source>
</evidence>
<gene>
    <name evidence="9" type="primary">ccmB</name>
    <name evidence="9" type="ordered locus">Nmlp_3372</name>
</gene>
<feature type="transmembrane region" description="Helical" evidence="8">
    <location>
        <begin position="29"/>
        <end position="48"/>
    </location>
</feature>
<keyword evidence="5" id="KW-0201">Cytochrome c-type biogenesis</keyword>
<feature type="transmembrane region" description="Helical" evidence="8">
    <location>
        <begin position="201"/>
        <end position="221"/>
    </location>
</feature>
<dbReference type="KEGG" id="nmo:Nmlp_3372"/>
<dbReference type="STRING" id="268739.Nmlp_3372"/>
<name>M1XLD1_NATM8</name>
<comment type="similarity">
    <text evidence="2">Belongs to the CcmB/CycW/HelB family.</text>
</comment>
<dbReference type="HOGENOM" id="CLU_079069_0_0_2"/>
<comment type="subcellular location">
    <subcellularLocation>
        <location evidence="1">Membrane</location>
        <topology evidence="1">Multi-pass membrane protein</topology>
    </subcellularLocation>
</comment>
<evidence type="ECO:0000256" key="7">
    <source>
        <dbReference type="ARBA" id="ARBA00023136"/>
    </source>
</evidence>
<evidence type="ECO:0000256" key="4">
    <source>
        <dbReference type="ARBA" id="ARBA00022692"/>
    </source>
</evidence>